<proteinExistence type="predicted"/>
<dbReference type="HOGENOM" id="CLU_064909_2_0_6"/>
<keyword evidence="1" id="KW-1133">Transmembrane helix</keyword>
<sequence>MGNGWHEWPLVIFTVLGQCVVGGFMVMAWALLRHGVDSAQATKINRQMFFLWLLMGIGFVASVLHLGSPWRAMNALNRLGASPLSNEIALGSLFFALGGVFWLLRLLEKIAGGLARLWLVVTLLVGVGFLYAMIRVYLIDTVPTWNNGFTPVHFLVTALLGGPLLGYALLRAAGETDAEIRWLPVFSLCGLVVSMVAILWQTTALPEIHSSVQQATQLVPAYAGIQIFRWLLLIAGLSLWLVPLFRRRPSSVGVLALGSGLVIGGELLGRVIFYGLHMTVGMAVAG</sequence>
<name>C6C7U6_MUSP7</name>
<feature type="transmembrane region" description="Helical" evidence="1">
    <location>
        <begin position="151"/>
        <end position="170"/>
    </location>
</feature>
<keyword evidence="1" id="KW-0812">Transmembrane</keyword>
<keyword evidence="1" id="KW-0472">Membrane</keyword>
<evidence type="ECO:0000313" key="2">
    <source>
        <dbReference type="EMBL" id="ACS86038.1"/>
    </source>
</evidence>
<dbReference type="EMBL" id="CP001654">
    <property type="protein sequence ID" value="ACS86038.1"/>
    <property type="molecule type" value="Genomic_DNA"/>
</dbReference>
<feature type="transmembrane region" description="Helical" evidence="1">
    <location>
        <begin position="48"/>
        <end position="68"/>
    </location>
</feature>
<organism evidence="2 3">
    <name type="scientific">Musicola paradisiaca (strain Ech703)</name>
    <name type="common">Dickeya paradisiaca</name>
    <name type="synonym">Dickeya dadantii</name>
    <dbReference type="NCBI Taxonomy" id="579405"/>
    <lineage>
        <taxon>Bacteria</taxon>
        <taxon>Pseudomonadati</taxon>
        <taxon>Pseudomonadota</taxon>
        <taxon>Gammaproteobacteria</taxon>
        <taxon>Enterobacterales</taxon>
        <taxon>Pectobacteriaceae</taxon>
        <taxon>Musicola</taxon>
    </lineage>
</organism>
<dbReference type="GO" id="GO:0005886">
    <property type="term" value="C:plasma membrane"/>
    <property type="evidence" value="ECO:0007669"/>
    <property type="project" value="TreeGrafter"/>
</dbReference>
<reference evidence="2" key="1">
    <citation type="submission" date="2009-06" db="EMBL/GenBank/DDBJ databases">
        <title>Complete sequence of Dickeya dadantii Ech703.</title>
        <authorList>
            <consortium name="US DOE Joint Genome Institute"/>
            <person name="Lucas S."/>
            <person name="Copeland A."/>
            <person name="Lapidus A."/>
            <person name="Glavina del Rio T."/>
            <person name="Dalin E."/>
            <person name="Tice H."/>
            <person name="Bruce D."/>
            <person name="Goodwin L."/>
            <person name="Pitluck S."/>
            <person name="Chertkov O."/>
            <person name="Brettin T."/>
            <person name="Detter J.C."/>
            <person name="Han C."/>
            <person name="Larimer F."/>
            <person name="Land M."/>
            <person name="Hauser L."/>
            <person name="Kyrpides N."/>
            <person name="Mikhailova N."/>
            <person name="Balakrishnan V."/>
            <person name="Glasner J."/>
            <person name="Perna N.T."/>
        </authorList>
    </citation>
    <scope>NUCLEOTIDE SEQUENCE [LARGE SCALE GENOMIC DNA]</scope>
    <source>
        <strain evidence="2">Ech703</strain>
    </source>
</reference>
<feature type="transmembrane region" description="Helical" evidence="1">
    <location>
        <begin position="12"/>
        <end position="32"/>
    </location>
</feature>
<evidence type="ECO:0000256" key="1">
    <source>
        <dbReference type="SAM" id="Phobius"/>
    </source>
</evidence>
<accession>C6C7U6</accession>
<dbReference type="GO" id="GO:0019645">
    <property type="term" value="P:anaerobic electron transport chain"/>
    <property type="evidence" value="ECO:0007669"/>
    <property type="project" value="InterPro"/>
</dbReference>
<feature type="transmembrane region" description="Helical" evidence="1">
    <location>
        <begin position="117"/>
        <end position="139"/>
    </location>
</feature>
<dbReference type="GO" id="GO:0009390">
    <property type="term" value="C:dimethyl sulfoxide reductase complex"/>
    <property type="evidence" value="ECO:0007669"/>
    <property type="project" value="TreeGrafter"/>
</dbReference>
<dbReference type="RefSeq" id="WP_015853947.1">
    <property type="nucleotide sequence ID" value="NC_012880.1"/>
</dbReference>
<feature type="transmembrane region" description="Helical" evidence="1">
    <location>
        <begin position="221"/>
        <end position="242"/>
    </location>
</feature>
<feature type="transmembrane region" description="Helical" evidence="1">
    <location>
        <begin position="254"/>
        <end position="276"/>
    </location>
</feature>
<feature type="transmembrane region" description="Helical" evidence="1">
    <location>
        <begin position="88"/>
        <end position="105"/>
    </location>
</feature>
<dbReference type="PANTHER" id="PTHR38095">
    <property type="entry name" value="ANAEROBIC DIMETHYL SULFOXIDE REDUCTASE CHAIN YNFH"/>
    <property type="match status" value="1"/>
</dbReference>
<keyword evidence="3" id="KW-1185">Reference proteome</keyword>
<dbReference type="PANTHER" id="PTHR38095:SF1">
    <property type="entry name" value="ANAEROBIC DIMETHYL SULFOXIDE REDUCTASE CHAIN YNFH"/>
    <property type="match status" value="1"/>
</dbReference>
<evidence type="ECO:0000313" key="3">
    <source>
        <dbReference type="Proteomes" id="UP000002734"/>
    </source>
</evidence>
<dbReference type="KEGG" id="dda:Dd703_2253"/>
<dbReference type="GO" id="GO:0009389">
    <property type="term" value="F:dimethyl sulfoxide reductase activity"/>
    <property type="evidence" value="ECO:0007669"/>
    <property type="project" value="TreeGrafter"/>
</dbReference>
<feature type="transmembrane region" description="Helical" evidence="1">
    <location>
        <begin position="182"/>
        <end position="201"/>
    </location>
</feature>
<gene>
    <name evidence="2" type="ordered locus">Dd703_2253</name>
</gene>
<dbReference type="InterPro" id="IPR007059">
    <property type="entry name" value="DmsC"/>
</dbReference>
<protein>
    <submittedName>
        <fullName evidence="2">DMSO reductase anchor subunit (DmsC)</fullName>
    </submittedName>
</protein>
<dbReference type="eggNOG" id="COG3302">
    <property type="taxonomic scope" value="Bacteria"/>
</dbReference>
<dbReference type="AlphaFoldDB" id="C6C7U6"/>
<dbReference type="Pfam" id="PF04976">
    <property type="entry name" value="DmsC"/>
    <property type="match status" value="1"/>
</dbReference>
<dbReference type="STRING" id="579405.Dd703_2253"/>
<dbReference type="Proteomes" id="UP000002734">
    <property type="component" value="Chromosome"/>
</dbReference>